<gene>
    <name evidence="2" type="ORF">UAU_05153</name>
</gene>
<dbReference type="EMBL" id="AJAQ01000050">
    <property type="protein sequence ID" value="EOH86708.1"/>
    <property type="molecule type" value="Genomic_DNA"/>
</dbReference>
<reference evidence="2 3" key="1">
    <citation type="submission" date="2013-02" db="EMBL/GenBank/DDBJ databases">
        <title>The Genome Sequence of Enterococcus pallens BAA-351.</title>
        <authorList>
            <consortium name="The Broad Institute Genome Sequencing Platform"/>
            <consortium name="The Broad Institute Genome Sequencing Center for Infectious Disease"/>
            <person name="Earl A.M."/>
            <person name="Gilmore M.S."/>
            <person name="Lebreton F."/>
            <person name="Walker B."/>
            <person name="Young S.K."/>
            <person name="Zeng Q."/>
            <person name="Gargeya S."/>
            <person name="Fitzgerald M."/>
            <person name="Haas B."/>
            <person name="Abouelleil A."/>
            <person name="Alvarado L."/>
            <person name="Arachchi H.M."/>
            <person name="Berlin A.M."/>
            <person name="Chapman S.B."/>
            <person name="Dewar J."/>
            <person name="Goldberg J."/>
            <person name="Griggs A."/>
            <person name="Gujja S."/>
            <person name="Hansen M."/>
            <person name="Howarth C."/>
            <person name="Imamovic A."/>
            <person name="Larimer J."/>
            <person name="McCowan C."/>
            <person name="Murphy C."/>
            <person name="Neiman D."/>
            <person name="Pearson M."/>
            <person name="Priest M."/>
            <person name="Roberts A."/>
            <person name="Saif S."/>
            <person name="Shea T."/>
            <person name="Sisk P."/>
            <person name="Sykes S."/>
            <person name="Wortman J."/>
            <person name="Nusbaum C."/>
            <person name="Birren B."/>
        </authorList>
    </citation>
    <scope>NUCLEOTIDE SEQUENCE [LARGE SCALE GENOMIC DNA]</scope>
    <source>
        <strain evidence="2 3">ATCC BAA-351</strain>
    </source>
</reference>
<comment type="caution">
    <text evidence="2">The sequence shown here is derived from an EMBL/GenBank/DDBJ whole genome shotgun (WGS) entry which is preliminary data.</text>
</comment>
<dbReference type="RefSeq" id="WP_010760076.1">
    <property type="nucleotide sequence ID" value="NZ_ASWD01000003.1"/>
</dbReference>
<accession>R2PTQ3</accession>
<organism evidence="2 3">
    <name type="scientific">Enterococcus pallens ATCC BAA-351</name>
    <dbReference type="NCBI Taxonomy" id="1158607"/>
    <lineage>
        <taxon>Bacteria</taxon>
        <taxon>Bacillati</taxon>
        <taxon>Bacillota</taxon>
        <taxon>Bacilli</taxon>
        <taxon>Lactobacillales</taxon>
        <taxon>Enterococcaceae</taxon>
        <taxon>Enterococcus</taxon>
    </lineage>
</organism>
<dbReference type="HOGENOM" id="CLU_2422389_0_0_9"/>
<dbReference type="Proteomes" id="UP000013782">
    <property type="component" value="Unassembled WGS sequence"/>
</dbReference>
<evidence type="ECO:0000313" key="2">
    <source>
        <dbReference type="EMBL" id="EOH86708.1"/>
    </source>
</evidence>
<sequence>MAKYTQAVLHSNGEKTTFTTNEDAKNLRALLKNDGMNFFVSSDGTKEFGVTNRSSQFVELTIDPTATPLAPKPNCDNYGHCPENPEPDPEP</sequence>
<feature type="region of interest" description="Disordered" evidence="1">
    <location>
        <begin position="65"/>
        <end position="91"/>
    </location>
</feature>
<evidence type="ECO:0000256" key="1">
    <source>
        <dbReference type="SAM" id="MobiDB-lite"/>
    </source>
</evidence>
<dbReference type="PATRIC" id="fig|1158607.3.peg.5133"/>
<protein>
    <submittedName>
        <fullName evidence="2">Uncharacterized protein</fullName>
    </submittedName>
</protein>
<keyword evidence="3" id="KW-1185">Reference proteome</keyword>
<dbReference type="AlphaFoldDB" id="R2PTQ3"/>
<proteinExistence type="predicted"/>
<name>R2PTQ3_9ENTE</name>
<dbReference type="STRING" id="160454.RV10_GL003660"/>
<evidence type="ECO:0000313" key="3">
    <source>
        <dbReference type="Proteomes" id="UP000013782"/>
    </source>
</evidence>